<keyword evidence="2 7" id="KW-0547">Nucleotide-binding</keyword>
<dbReference type="STRING" id="1121097.GCA_000428125_02155"/>
<keyword evidence="6 7" id="KW-0119">Carbohydrate metabolism</keyword>
<dbReference type="UniPathway" id="UPA00145">
    <property type="reaction ID" value="UER00566"/>
</dbReference>
<dbReference type="HAMAP" id="MF_00520">
    <property type="entry name" value="Ribulokinase"/>
    <property type="match status" value="1"/>
</dbReference>
<evidence type="ECO:0000259" key="10">
    <source>
        <dbReference type="Pfam" id="PF00370"/>
    </source>
</evidence>
<dbReference type="Pfam" id="PF00370">
    <property type="entry name" value="FGGY_N"/>
    <property type="match status" value="1"/>
</dbReference>
<dbReference type="PANTHER" id="PTHR43435:SF4">
    <property type="entry name" value="FGGY CARBOHYDRATE KINASE DOMAIN-CONTAINING PROTEIN"/>
    <property type="match status" value="1"/>
</dbReference>
<comment type="similarity">
    <text evidence="7 9">Belongs to the ribulokinase family.</text>
</comment>
<comment type="catalytic activity">
    <reaction evidence="7 9">
        <text>L-ribulose + ATP = L-ribulose 5-phosphate + ADP + H(+)</text>
        <dbReference type="Rhea" id="RHEA:22072"/>
        <dbReference type="ChEBI" id="CHEBI:15378"/>
        <dbReference type="ChEBI" id="CHEBI:16880"/>
        <dbReference type="ChEBI" id="CHEBI:30616"/>
        <dbReference type="ChEBI" id="CHEBI:58226"/>
        <dbReference type="ChEBI" id="CHEBI:456216"/>
        <dbReference type="EC" id="2.7.1.16"/>
    </reaction>
</comment>
<dbReference type="CDD" id="cd07781">
    <property type="entry name" value="ASKHA_NBD_FGGY_L-RBK"/>
    <property type="match status" value="1"/>
</dbReference>
<sequence length="558" mass="60712">MSTDKFVIGLDYGSDSARAIVVNAMTGETLATSVKYYPRWQKGLYCNPAINQYRQHPQDYIDVLEGTVKEALAACPTGTAEKVVGIAFDTTGSTPAFTDATGTPLALLPEFAENPNAMFVLWKDHTAIKEAAEINELSKKWDIDYTAYEGGIYSSEWFWAKALHVLRQDEQVRAKAYSIVEYCEWLPALITGVNKSSDIVRSRCACGHKAMWHEKWGGLPAENFLTTLDPLLGGFRERLFDKTETADKPVGNLSQEWAERLGLTTQVVVAGGAFDCHMGAVGAGITPHTFVRVIGTSTCDIMVASYEEMGDKLIKGICGQVDGSVIPGMVGLEAGQSGFGDIYAWFKKVLEFPLKNILVESSLIDETTKAKLIDEISSQIIPALTKEAEKVPVSESTIIATDWMNGRRTPDANQMLKGTITGLTLGSSAPRIFRALVEATAFGSKAIVDRFRNEGVQIDNVIGIGGIALKSSFVMQTLSDVLNMPIKVCKTDQACALGAAMFAATAAGLYTKIEDAQHAMSSGFAFEYKPNEANAAAYQDVYDKYIKLGSFTEKELFS</sequence>
<keyword evidence="3 7" id="KW-0418">Kinase</keyword>
<dbReference type="RefSeq" id="WP_024996710.1">
    <property type="nucleotide sequence ID" value="NZ_ATZI01000008.1"/>
</dbReference>
<dbReference type="InterPro" id="IPR000577">
    <property type="entry name" value="Carb_kinase_FGGY"/>
</dbReference>
<dbReference type="GO" id="GO:0019150">
    <property type="term" value="F:D-ribulokinase activity"/>
    <property type="evidence" value="ECO:0007669"/>
    <property type="project" value="RHEA"/>
</dbReference>
<protein>
    <recommendedName>
        <fullName evidence="7 8">Ribulokinase</fullName>
        <ecNumber evidence="7 8">2.7.1.16</ecNumber>
    </recommendedName>
</protein>
<dbReference type="GO" id="GO:0008741">
    <property type="term" value="F:ribulokinase activity"/>
    <property type="evidence" value="ECO:0007669"/>
    <property type="project" value="UniProtKB-UniRule"/>
</dbReference>
<dbReference type="eggNOG" id="COG1069">
    <property type="taxonomic scope" value="Bacteria"/>
</dbReference>
<comment type="pathway">
    <text evidence="7 9">Carbohydrate degradation; L-arabinose degradation via L-ribulose; D-xylulose 5-phosphate from L-arabinose (bacterial route): step 2/3.</text>
</comment>
<keyword evidence="4 7" id="KW-0067">ATP-binding</keyword>
<reference evidence="12 13" key="1">
    <citation type="journal article" date="2015" name="Microbes Environ.">
        <title>Distribution and evolution of nitrogen fixation genes in the phylum bacteroidetes.</title>
        <authorList>
            <person name="Inoue J."/>
            <person name="Oshima K."/>
            <person name="Suda W."/>
            <person name="Sakamoto M."/>
            <person name="Iino T."/>
            <person name="Noda S."/>
            <person name="Hongoh Y."/>
            <person name="Hattori M."/>
            <person name="Ohkuma M."/>
        </authorList>
    </citation>
    <scope>NUCLEOTIDE SEQUENCE [LARGE SCALE GENOMIC DNA]</scope>
    <source>
        <strain evidence="12 13">JCM 15093</strain>
    </source>
</reference>
<dbReference type="SUPFAM" id="SSF53067">
    <property type="entry name" value="Actin-like ATPase domain"/>
    <property type="match status" value="2"/>
</dbReference>
<feature type="domain" description="Carbohydrate kinase FGGY N-terminal" evidence="10">
    <location>
        <begin position="7"/>
        <end position="282"/>
    </location>
</feature>
<keyword evidence="1 7" id="KW-0808">Transferase</keyword>
<dbReference type="NCBIfam" id="TIGR01234">
    <property type="entry name" value="L-ribulokinase"/>
    <property type="match status" value="1"/>
</dbReference>
<dbReference type="GO" id="GO:0005737">
    <property type="term" value="C:cytoplasm"/>
    <property type="evidence" value="ECO:0007669"/>
    <property type="project" value="TreeGrafter"/>
</dbReference>
<dbReference type="InterPro" id="IPR018485">
    <property type="entry name" value="FGGY_C"/>
</dbReference>
<dbReference type="AlphaFoldDB" id="A0A069D3Q2"/>
<dbReference type="InterPro" id="IPR043129">
    <property type="entry name" value="ATPase_NBD"/>
</dbReference>
<evidence type="ECO:0000256" key="5">
    <source>
        <dbReference type="ARBA" id="ARBA00022935"/>
    </source>
</evidence>
<comment type="catalytic activity">
    <reaction evidence="7">
        <text>D-ribulose + ATP = D-ribulose 5-phosphate + ADP + H(+)</text>
        <dbReference type="Rhea" id="RHEA:17601"/>
        <dbReference type="ChEBI" id="CHEBI:15378"/>
        <dbReference type="ChEBI" id="CHEBI:17173"/>
        <dbReference type="ChEBI" id="CHEBI:30616"/>
        <dbReference type="ChEBI" id="CHEBI:58121"/>
        <dbReference type="ChEBI" id="CHEBI:456216"/>
        <dbReference type="EC" id="2.7.1.16"/>
    </reaction>
</comment>
<dbReference type="EC" id="2.7.1.16" evidence="7 8"/>
<accession>A0A069D3Q2</accession>
<evidence type="ECO:0000256" key="9">
    <source>
        <dbReference type="RuleBase" id="RU003455"/>
    </source>
</evidence>
<dbReference type="NCBIfam" id="NF003154">
    <property type="entry name" value="PRK04123.1"/>
    <property type="match status" value="1"/>
</dbReference>
<dbReference type="PIRSF" id="PIRSF000538">
    <property type="entry name" value="GlpK"/>
    <property type="match status" value="1"/>
</dbReference>
<dbReference type="GO" id="GO:0005524">
    <property type="term" value="F:ATP binding"/>
    <property type="evidence" value="ECO:0007669"/>
    <property type="project" value="UniProtKB-UniRule"/>
</dbReference>
<dbReference type="Gene3D" id="1.20.58.2240">
    <property type="match status" value="1"/>
</dbReference>
<evidence type="ECO:0000256" key="4">
    <source>
        <dbReference type="ARBA" id="ARBA00022840"/>
    </source>
</evidence>
<keyword evidence="13" id="KW-1185">Reference proteome</keyword>
<dbReference type="PANTHER" id="PTHR43435">
    <property type="entry name" value="RIBULOKINASE"/>
    <property type="match status" value="1"/>
</dbReference>
<gene>
    <name evidence="7" type="primary">araB</name>
    <name evidence="12" type="ORF">JCM15093_2115</name>
</gene>
<evidence type="ECO:0000313" key="12">
    <source>
        <dbReference type="EMBL" id="GAK36911.1"/>
    </source>
</evidence>
<dbReference type="Proteomes" id="UP000027601">
    <property type="component" value="Unassembled WGS sequence"/>
</dbReference>
<feature type="domain" description="Carbohydrate kinase FGGY C-terminal" evidence="11">
    <location>
        <begin position="293"/>
        <end position="507"/>
    </location>
</feature>
<comment type="caution">
    <text evidence="12">The sequence shown here is derived from an EMBL/GenBank/DDBJ whole genome shotgun (WGS) entry which is preliminary data.</text>
</comment>
<evidence type="ECO:0000256" key="2">
    <source>
        <dbReference type="ARBA" id="ARBA00022741"/>
    </source>
</evidence>
<dbReference type="Gene3D" id="3.30.420.40">
    <property type="match status" value="1"/>
</dbReference>
<evidence type="ECO:0000256" key="3">
    <source>
        <dbReference type="ARBA" id="ARBA00022777"/>
    </source>
</evidence>
<dbReference type="InterPro" id="IPR018484">
    <property type="entry name" value="FGGY_N"/>
</dbReference>
<dbReference type="Pfam" id="PF02782">
    <property type="entry name" value="FGGY_C"/>
    <property type="match status" value="1"/>
</dbReference>
<dbReference type="OrthoDB" id="9805576at2"/>
<evidence type="ECO:0000256" key="8">
    <source>
        <dbReference type="NCBIfam" id="TIGR01234"/>
    </source>
</evidence>
<evidence type="ECO:0000259" key="11">
    <source>
        <dbReference type="Pfam" id="PF02782"/>
    </source>
</evidence>
<dbReference type="GO" id="GO:0019569">
    <property type="term" value="P:L-arabinose catabolic process to D-xylulose 5-phosphate"/>
    <property type="evidence" value="ECO:0007669"/>
    <property type="project" value="UniProtKB-UniRule"/>
</dbReference>
<proteinExistence type="inferred from homology"/>
<name>A0A069D3Q2_9BACE</name>
<evidence type="ECO:0000256" key="6">
    <source>
        <dbReference type="ARBA" id="ARBA00023277"/>
    </source>
</evidence>
<evidence type="ECO:0000313" key="13">
    <source>
        <dbReference type="Proteomes" id="UP000027601"/>
    </source>
</evidence>
<dbReference type="EMBL" id="BAJS01000011">
    <property type="protein sequence ID" value="GAK36911.1"/>
    <property type="molecule type" value="Genomic_DNA"/>
</dbReference>
<dbReference type="InterPro" id="IPR005929">
    <property type="entry name" value="Ribulokinase"/>
</dbReference>
<organism evidence="12 13">
    <name type="scientific">Bacteroides graminisolvens DSM 19988 = JCM 15093</name>
    <dbReference type="NCBI Taxonomy" id="1121097"/>
    <lineage>
        <taxon>Bacteria</taxon>
        <taxon>Pseudomonadati</taxon>
        <taxon>Bacteroidota</taxon>
        <taxon>Bacteroidia</taxon>
        <taxon>Bacteroidales</taxon>
        <taxon>Bacteroidaceae</taxon>
        <taxon>Bacteroides</taxon>
    </lineage>
</organism>
<keyword evidence="5 7" id="KW-0054">Arabinose catabolism</keyword>
<evidence type="ECO:0000256" key="1">
    <source>
        <dbReference type="ARBA" id="ARBA00022679"/>
    </source>
</evidence>
<evidence type="ECO:0000256" key="7">
    <source>
        <dbReference type="HAMAP-Rule" id="MF_00520"/>
    </source>
</evidence>